<dbReference type="SUPFAM" id="SSF102114">
    <property type="entry name" value="Radical SAM enzymes"/>
    <property type="match status" value="1"/>
</dbReference>
<evidence type="ECO:0000256" key="6">
    <source>
        <dbReference type="ARBA" id="ARBA00023014"/>
    </source>
</evidence>
<reference evidence="8 9" key="1">
    <citation type="journal article" date="2020" name="ISME J.">
        <title>Comparative genomics reveals insights into cyanobacterial evolution and habitat adaptation.</title>
        <authorList>
            <person name="Chen M.Y."/>
            <person name="Teng W.K."/>
            <person name="Zhao L."/>
            <person name="Hu C.X."/>
            <person name="Zhou Y.K."/>
            <person name="Han B.P."/>
            <person name="Song L.R."/>
            <person name="Shu W.S."/>
        </authorList>
    </citation>
    <scope>NUCLEOTIDE SEQUENCE [LARGE SCALE GENOMIC DNA]</scope>
    <source>
        <strain evidence="8 9">FACHB-288</strain>
    </source>
</reference>
<dbReference type="Pfam" id="PF04055">
    <property type="entry name" value="Radical_SAM"/>
    <property type="match status" value="1"/>
</dbReference>
<dbReference type="CDD" id="cd01335">
    <property type="entry name" value="Radical_SAM"/>
    <property type="match status" value="1"/>
</dbReference>
<dbReference type="SFLD" id="SFLDS00029">
    <property type="entry name" value="Radical_SAM"/>
    <property type="match status" value="1"/>
</dbReference>
<dbReference type="Gene3D" id="3.20.20.70">
    <property type="entry name" value="Aldolase class I"/>
    <property type="match status" value="1"/>
</dbReference>
<accession>A0ABR8ABB6</accession>
<proteinExistence type="predicted"/>
<keyword evidence="4" id="KW-0479">Metal-binding</keyword>
<comment type="caution">
    <text evidence="8">The sequence shown here is derived from an EMBL/GenBank/DDBJ whole genome shotgun (WGS) entry which is preliminary data.</text>
</comment>
<keyword evidence="9" id="KW-1185">Reference proteome</keyword>
<name>A0ABR8ABB6_9CYAN</name>
<comment type="cofactor">
    <cofactor evidence="1">
        <name>[4Fe-4S] cluster</name>
        <dbReference type="ChEBI" id="CHEBI:49883"/>
    </cofactor>
</comment>
<dbReference type="InterPro" id="IPR040084">
    <property type="entry name" value="GTPase_Obg"/>
</dbReference>
<evidence type="ECO:0000259" key="7">
    <source>
        <dbReference type="PROSITE" id="PS51918"/>
    </source>
</evidence>
<evidence type="ECO:0000256" key="4">
    <source>
        <dbReference type="ARBA" id="ARBA00022723"/>
    </source>
</evidence>
<dbReference type="PANTHER" id="PTHR43787">
    <property type="entry name" value="FEMO COFACTOR BIOSYNTHESIS PROTEIN NIFB-RELATED"/>
    <property type="match status" value="1"/>
</dbReference>
<dbReference type="EMBL" id="JACJQH010000019">
    <property type="protein sequence ID" value="MBD2196583.1"/>
    <property type="molecule type" value="Genomic_DNA"/>
</dbReference>
<dbReference type="PROSITE" id="PS51918">
    <property type="entry name" value="RADICAL_SAM"/>
    <property type="match status" value="1"/>
</dbReference>
<dbReference type="SFLD" id="SFLDG01083">
    <property type="entry name" value="Uncharacterised_Radical_SAM_Su"/>
    <property type="match status" value="1"/>
</dbReference>
<evidence type="ECO:0000313" key="9">
    <source>
        <dbReference type="Proteomes" id="UP000658514"/>
    </source>
</evidence>
<evidence type="ECO:0000256" key="5">
    <source>
        <dbReference type="ARBA" id="ARBA00023004"/>
    </source>
</evidence>
<dbReference type="InterPro" id="IPR058240">
    <property type="entry name" value="rSAM_sf"/>
</dbReference>
<dbReference type="Proteomes" id="UP000658514">
    <property type="component" value="Unassembled WGS sequence"/>
</dbReference>
<keyword evidence="3" id="KW-0949">S-adenosyl-L-methionine</keyword>
<protein>
    <submittedName>
        <fullName evidence="8">Radical SAM protein</fullName>
    </submittedName>
</protein>
<evidence type="ECO:0000256" key="2">
    <source>
        <dbReference type="ARBA" id="ARBA00022485"/>
    </source>
</evidence>
<dbReference type="InterPro" id="IPR013785">
    <property type="entry name" value="Aldolase_TIM"/>
</dbReference>
<dbReference type="PANTHER" id="PTHR43787:SF11">
    <property type="entry name" value="UPF0026 PROTEIN SLR1464"/>
    <property type="match status" value="1"/>
</dbReference>
<sequence>MSTTLSKPQPHDSTVYGPVNSWRFGRSLGIDPICSVSTCSFNCVYCQLGKIQASTAERQVFVPTMQIVDDLRTRLPLDRVDVVTLSGSGEPTLALNLEKIIGVVKKITRLPTVVLTNSTMLHDPTVRNALKVADIVAAKLDAVSSNQLQRINRPVETINLPDILAGIEQFRQEYSGHLAIQTMVLSRWTPDMVEDYIEIIQRLKPDEIQINLPSRPRVLVRKLEARGNNIAPSSPYLVQNLKCVSNDILAALATQIHDAINIPVSYPAMA</sequence>
<evidence type="ECO:0000313" key="8">
    <source>
        <dbReference type="EMBL" id="MBD2196583.1"/>
    </source>
</evidence>
<organism evidence="8 9">
    <name type="scientific">Calothrix parietina FACHB-288</name>
    <dbReference type="NCBI Taxonomy" id="2692896"/>
    <lineage>
        <taxon>Bacteria</taxon>
        <taxon>Bacillati</taxon>
        <taxon>Cyanobacteriota</taxon>
        <taxon>Cyanophyceae</taxon>
        <taxon>Nostocales</taxon>
        <taxon>Calotrichaceae</taxon>
        <taxon>Calothrix</taxon>
    </lineage>
</organism>
<feature type="domain" description="Radical SAM core" evidence="7">
    <location>
        <begin position="23"/>
        <end position="261"/>
    </location>
</feature>
<evidence type="ECO:0000256" key="1">
    <source>
        <dbReference type="ARBA" id="ARBA00001966"/>
    </source>
</evidence>
<keyword evidence="6" id="KW-0411">Iron-sulfur</keyword>
<keyword evidence="5" id="KW-0408">Iron</keyword>
<evidence type="ECO:0000256" key="3">
    <source>
        <dbReference type="ARBA" id="ARBA00022691"/>
    </source>
</evidence>
<keyword evidence="2" id="KW-0004">4Fe-4S</keyword>
<gene>
    <name evidence="8" type="ORF">H6G24_13915</name>
</gene>
<dbReference type="InterPro" id="IPR007197">
    <property type="entry name" value="rSAM"/>
</dbReference>
<dbReference type="RefSeq" id="WP_190548590.1">
    <property type="nucleotide sequence ID" value="NZ_CAWPNO010000050.1"/>
</dbReference>